<dbReference type="CDD" id="cd16017">
    <property type="entry name" value="LptA"/>
    <property type="match status" value="1"/>
</dbReference>
<feature type="transmembrane region" description="Helical" evidence="8">
    <location>
        <begin position="182"/>
        <end position="206"/>
    </location>
</feature>
<evidence type="ECO:0000256" key="4">
    <source>
        <dbReference type="ARBA" id="ARBA00022679"/>
    </source>
</evidence>
<dbReference type="GO" id="GO:0005886">
    <property type="term" value="C:plasma membrane"/>
    <property type="evidence" value="ECO:0007669"/>
    <property type="project" value="UniProtKB-SubCell"/>
</dbReference>
<dbReference type="InterPro" id="IPR000917">
    <property type="entry name" value="Sulfatase_N"/>
</dbReference>
<dbReference type="NCBIfam" id="NF028537">
    <property type="entry name" value="P_eth_NH2_trans"/>
    <property type="match status" value="1"/>
</dbReference>
<organism evidence="11 12">
    <name type="scientific">Ferrimonas aestuarii</name>
    <dbReference type="NCBI Taxonomy" id="2569539"/>
    <lineage>
        <taxon>Bacteria</taxon>
        <taxon>Pseudomonadati</taxon>
        <taxon>Pseudomonadota</taxon>
        <taxon>Gammaproteobacteria</taxon>
        <taxon>Alteromonadales</taxon>
        <taxon>Ferrimonadaceae</taxon>
        <taxon>Ferrimonas</taxon>
    </lineage>
</organism>
<comment type="caution">
    <text evidence="11">The sequence shown here is derived from an EMBL/GenBank/DDBJ whole genome shotgun (WGS) entry which is preliminary data.</text>
</comment>
<evidence type="ECO:0000256" key="8">
    <source>
        <dbReference type="SAM" id="Phobius"/>
    </source>
</evidence>
<feature type="transmembrane region" description="Helical" evidence="8">
    <location>
        <begin position="149"/>
        <end position="170"/>
    </location>
</feature>
<dbReference type="OrthoDB" id="9786870at2"/>
<dbReference type="GO" id="GO:0016776">
    <property type="term" value="F:phosphotransferase activity, phosphate group as acceptor"/>
    <property type="evidence" value="ECO:0007669"/>
    <property type="project" value="TreeGrafter"/>
</dbReference>
<comment type="subcellular location">
    <subcellularLocation>
        <location evidence="1">Cell inner membrane</location>
        <topology evidence="1">Multi-pass membrane protein</topology>
    </subcellularLocation>
</comment>
<evidence type="ECO:0000256" key="2">
    <source>
        <dbReference type="ARBA" id="ARBA00022475"/>
    </source>
</evidence>
<dbReference type="Pfam" id="PF08019">
    <property type="entry name" value="EptA_B_N"/>
    <property type="match status" value="1"/>
</dbReference>
<feature type="domain" description="Sulfatase N-terminal" evidence="9">
    <location>
        <begin position="268"/>
        <end position="556"/>
    </location>
</feature>
<dbReference type="SUPFAM" id="SSF53649">
    <property type="entry name" value="Alkaline phosphatase-like"/>
    <property type="match status" value="1"/>
</dbReference>
<keyword evidence="4 11" id="KW-0808">Transferase</keyword>
<dbReference type="Gene3D" id="3.40.720.10">
    <property type="entry name" value="Alkaline Phosphatase, subunit A"/>
    <property type="match status" value="1"/>
</dbReference>
<keyword evidence="7 8" id="KW-0472">Membrane</keyword>
<name>A0A4U1BSC2_9GAMM</name>
<feature type="domain" description="Phosphoethanolamine transferase N-terminal" evidence="10">
    <location>
        <begin position="89"/>
        <end position="239"/>
    </location>
</feature>
<evidence type="ECO:0000256" key="7">
    <source>
        <dbReference type="ARBA" id="ARBA00023136"/>
    </source>
</evidence>
<keyword evidence="12" id="KW-1185">Reference proteome</keyword>
<dbReference type="Proteomes" id="UP000305675">
    <property type="component" value="Unassembled WGS sequence"/>
</dbReference>
<dbReference type="GO" id="GO:0009244">
    <property type="term" value="P:lipopolysaccharide core region biosynthetic process"/>
    <property type="evidence" value="ECO:0007669"/>
    <property type="project" value="TreeGrafter"/>
</dbReference>
<keyword evidence="6 8" id="KW-1133">Transmembrane helix</keyword>
<protein>
    <submittedName>
        <fullName evidence="11">Phosphoethanolamine--lipid A transferase</fullName>
    </submittedName>
</protein>
<evidence type="ECO:0000259" key="10">
    <source>
        <dbReference type="Pfam" id="PF08019"/>
    </source>
</evidence>
<sequence length="579" mass="64279">MTFAYRVLTPLCLWPWDNSSPNTRHRRAFLKIPTISKFKHLHPWQLPMLVALYIGLLLNFPFYRKLAEIFDRLGQVDLGFMLSIPLFICAVLTLLFTLICWGPLRKPLLCTLVVLSSLACYASLTYGVVIDYGMIENFAETNSHEALSYLTPGAALWFVVTALLPSLLIWKAPLTPALKYHKAVISSCLVIVACVATVLCIATGYYQNYTSVGRNNSYLKAMIIPTHAIYSGAKYVSNTYLAKPEPFKHLGLDAQQAKSDPQGKPNLLVLVVGETARAKNSSHYGYQRDTNPFTRERGVIPFMEVSSCGTATAVSVPCMFSAFNRDNFDGKQARNQSNLMDMLSHAGLETLWLENDGGSKGVADRIPFHTMDPKANPSLCKGGVCFDEVLLAPLKQQIEQQTHDGVIVLHLIGSHGPTYFKRYPKSKGPFTPACETASIENCSSEELVNVYDNTLYYTDYVLGQVIDILNNNAGQHNTAMLYLSDHGESLGENGLYLHGFPYSLAPEEQTQVPMLFWSSEQFAQQAQLNTDCLTQKAQLGGFSHDNLFHSVLGLMSVSTSLYHRDLDLFASCTNTPSNT</sequence>
<reference evidence="11 12" key="1">
    <citation type="submission" date="2019-04" db="EMBL/GenBank/DDBJ databases">
        <authorList>
            <person name="Hwang J.C."/>
        </authorList>
    </citation>
    <scope>NUCLEOTIDE SEQUENCE [LARGE SCALE GENOMIC DNA]</scope>
    <source>
        <strain evidence="11 12">IMCC35002</strain>
    </source>
</reference>
<feature type="transmembrane region" description="Helical" evidence="8">
    <location>
        <begin position="108"/>
        <end position="129"/>
    </location>
</feature>
<accession>A0A4U1BSC2</accession>
<dbReference type="InterPro" id="IPR017850">
    <property type="entry name" value="Alkaline_phosphatase_core_sf"/>
</dbReference>
<keyword evidence="3" id="KW-0997">Cell inner membrane</keyword>
<keyword evidence="2" id="KW-1003">Cell membrane</keyword>
<evidence type="ECO:0000313" key="11">
    <source>
        <dbReference type="EMBL" id="TKB54931.1"/>
    </source>
</evidence>
<evidence type="ECO:0000259" key="9">
    <source>
        <dbReference type="Pfam" id="PF00884"/>
    </source>
</evidence>
<gene>
    <name evidence="11" type="ORF">FCL42_10205</name>
</gene>
<dbReference type="InterPro" id="IPR012549">
    <property type="entry name" value="EptA-like_N"/>
</dbReference>
<dbReference type="EMBL" id="SWCJ01000006">
    <property type="protein sequence ID" value="TKB54931.1"/>
    <property type="molecule type" value="Genomic_DNA"/>
</dbReference>
<proteinExistence type="predicted"/>
<keyword evidence="5 8" id="KW-0812">Transmembrane</keyword>
<feature type="transmembrane region" description="Helical" evidence="8">
    <location>
        <begin position="46"/>
        <end position="63"/>
    </location>
</feature>
<evidence type="ECO:0000313" key="12">
    <source>
        <dbReference type="Proteomes" id="UP000305675"/>
    </source>
</evidence>
<evidence type="ECO:0000256" key="5">
    <source>
        <dbReference type="ARBA" id="ARBA00022692"/>
    </source>
</evidence>
<feature type="transmembrane region" description="Helical" evidence="8">
    <location>
        <begin position="78"/>
        <end position="101"/>
    </location>
</feature>
<dbReference type="Pfam" id="PF00884">
    <property type="entry name" value="Sulfatase"/>
    <property type="match status" value="1"/>
</dbReference>
<evidence type="ECO:0000256" key="3">
    <source>
        <dbReference type="ARBA" id="ARBA00022519"/>
    </source>
</evidence>
<dbReference type="PANTHER" id="PTHR30443:SF0">
    <property type="entry name" value="PHOSPHOETHANOLAMINE TRANSFERASE EPTA"/>
    <property type="match status" value="1"/>
</dbReference>
<dbReference type="InterPro" id="IPR040423">
    <property type="entry name" value="PEA_transferase"/>
</dbReference>
<evidence type="ECO:0000256" key="6">
    <source>
        <dbReference type="ARBA" id="ARBA00022989"/>
    </source>
</evidence>
<evidence type="ECO:0000256" key="1">
    <source>
        <dbReference type="ARBA" id="ARBA00004429"/>
    </source>
</evidence>
<dbReference type="InterPro" id="IPR058130">
    <property type="entry name" value="PEA_transf_C"/>
</dbReference>
<dbReference type="AlphaFoldDB" id="A0A4U1BSC2"/>
<dbReference type="PANTHER" id="PTHR30443">
    <property type="entry name" value="INNER MEMBRANE PROTEIN"/>
    <property type="match status" value="1"/>
</dbReference>